<name>A0AAD3D5P1_9STRA</name>
<dbReference type="Proteomes" id="UP001054902">
    <property type="component" value="Unassembled WGS sequence"/>
</dbReference>
<reference evidence="2 3" key="1">
    <citation type="journal article" date="2021" name="Sci. Rep.">
        <title>The genome of the diatom Chaetoceros tenuissimus carries an ancient integrated fragment of an extant virus.</title>
        <authorList>
            <person name="Hongo Y."/>
            <person name="Kimura K."/>
            <person name="Takaki Y."/>
            <person name="Yoshida Y."/>
            <person name="Baba S."/>
            <person name="Kobayashi G."/>
            <person name="Nagasaki K."/>
            <person name="Hano T."/>
            <person name="Tomaru Y."/>
        </authorList>
    </citation>
    <scope>NUCLEOTIDE SEQUENCE [LARGE SCALE GENOMIC DNA]</scope>
    <source>
        <strain evidence="2 3">NIES-3715</strain>
    </source>
</reference>
<dbReference type="EMBL" id="BLLK01000061">
    <property type="protein sequence ID" value="GFH58239.1"/>
    <property type="molecule type" value="Genomic_DNA"/>
</dbReference>
<organism evidence="2 3">
    <name type="scientific">Chaetoceros tenuissimus</name>
    <dbReference type="NCBI Taxonomy" id="426638"/>
    <lineage>
        <taxon>Eukaryota</taxon>
        <taxon>Sar</taxon>
        <taxon>Stramenopiles</taxon>
        <taxon>Ochrophyta</taxon>
        <taxon>Bacillariophyta</taxon>
        <taxon>Coscinodiscophyceae</taxon>
        <taxon>Chaetocerotophycidae</taxon>
        <taxon>Chaetocerotales</taxon>
        <taxon>Chaetocerotaceae</taxon>
        <taxon>Chaetoceros</taxon>
    </lineage>
</organism>
<keyword evidence="3" id="KW-1185">Reference proteome</keyword>
<evidence type="ECO:0000313" key="2">
    <source>
        <dbReference type="EMBL" id="GFH58239.1"/>
    </source>
</evidence>
<sequence>MVLTKSSHAKHHEPYNKQNNKKKKKNKKEGPSPRLLALYNTGVQKLRKRNNIIHRFERLKRRKEAYQQITSKEERCNLEWYERLFSLSKNRNEYGAKRRKEIESKRNGSSYKRKHFLPQNGVSADKMNVIPLSQIPIFKEKFPCINFDDVEGGQIHITLNENDVYTIQLEEISELMNHFPNIDIAEILNAYIESHQAATDELDSRSPENKVDADKVFTEEQDIRDSPEKEELSETRDADSMEDSQSFIHNEPRHIDLSNIDDFIVYSESLDSQLSLNSTEYVTHSQPSWSWEETFYSFEEALPVEENTSCDSDESIDSDCERSFGPSIDYDSKSHLLAPCKKIISIEDYHCDCEMIDENDEEGLWMYESGNLTSCSSDYFSYYDQVYSYSRDSSVFDYSISTKFTSCSGPTYLSSEESESGLCNLFVKMDEQNVINLKCFVEEIEAVLLKKISPTLDMKKVRIVRTLKGFEVILPMHKTEMMENMCH</sequence>
<feature type="region of interest" description="Disordered" evidence="1">
    <location>
        <begin position="1"/>
        <end position="34"/>
    </location>
</feature>
<accession>A0AAD3D5P1</accession>
<gene>
    <name evidence="2" type="ORF">CTEN210_14715</name>
</gene>
<comment type="caution">
    <text evidence="2">The sequence shown here is derived from an EMBL/GenBank/DDBJ whole genome shotgun (WGS) entry which is preliminary data.</text>
</comment>
<protein>
    <submittedName>
        <fullName evidence="2">Uncharacterized protein</fullName>
    </submittedName>
</protein>
<evidence type="ECO:0000313" key="3">
    <source>
        <dbReference type="Proteomes" id="UP001054902"/>
    </source>
</evidence>
<feature type="compositionally biased region" description="Basic and acidic residues" evidence="1">
    <location>
        <begin position="202"/>
        <end position="239"/>
    </location>
</feature>
<evidence type="ECO:0000256" key="1">
    <source>
        <dbReference type="SAM" id="MobiDB-lite"/>
    </source>
</evidence>
<feature type="region of interest" description="Disordered" evidence="1">
    <location>
        <begin position="199"/>
        <end position="244"/>
    </location>
</feature>
<proteinExistence type="predicted"/>
<dbReference type="AlphaFoldDB" id="A0AAD3D5P1"/>